<gene>
    <name evidence="1" type="ORF">ACAOBT_LOCUS19976</name>
</gene>
<accession>A0A9P0LEW1</accession>
<comment type="caution">
    <text evidence="1">The sequence shown here is derived from an EMBL/GenBank/DDBJ whole genome shotgun (WGS) entry which is preliminary data.</text>
</comment>
<dbReference type="AlphaFoldDB" id="A0A9P0LEW1"/>
<name>A0A9P0LEW1_ACAOB</name>
<reference evidence="1" key="1">
    <citation type="submission" date="2022-03" db="EMBL/GenBank/DDBJ databases">
        <authorList>
            <person name="Sayadi A."/>
        </authorList>
    </citation>
    <scope>NUCLEOTIDE SEQUENCE</scope>
</reference>
<dbReference type="EMBL" id="CAKOFQ010007102">
    <property type="protein sequence ID" value="CAH1990948.1"/>
    <property type="molecule type" value="Genomic_DNA"/>
</dbReference>
<proteinExistence type="predicted"/>
<keyword evidence="2" id="KW-1185">Reference proteome</keyword>
<organism evidence="1 2">
    <name type="scientific">Acanthoscelides obtectus</name>
    <name type="common">Bean weevil</name>
    <name type="synonym">Bruchus obtectus</name>
    <dbReference type="NCBI Taxonomy" id="200917"/>
    <lineage>
        <taxon>Eukaryota</taxon>
        <taxon>Metazoa</taxon>
        <taxon>Ecdysozoa</taxon>
        <taxon>Arthropoda</taxon>
        <taxon>Hexapoda</taxon>
        <taxon>Insecta</taxon>
        <taxon>Pterygota</taxon>
        <taxon>Neoptera</taxon>
        <taxon>Endopterygota</taxon>
        <taxon>Coleoptera</taxon>
        <taxon>Polyphaga</taxon>
        <taxon>Cucujiformia</taxon>
        <taxon>Chrysomeloidea</taxon>
        <taxon>Chrysomelidae</taxon>
        <taxon>Bruchinae</taxon>
        <taxon>Bruchini</taxon>
        <taxon>Acanthoscelides</taxon>
    </lineage>
</organism>
<protein>
    <submittedName>
        <fullName evidence="1">Uncharacterized protein</fullName>
    </submittedName>
</protein>
<sequence length="64" mass="7392">MFITTEQHPLDKVGHLPDVKTFIMKLDRFSVRRKVDDDISGSSLVDFSELTTEYTDLEITETVM</sequence>
<evidence type="ECO:0000313" key="2">
    <source>
        <dbReference type="Proteomes" id="UP001152888"/>
    </source>
</evidence>
<dbReference type="Proteomes" id="UP001152888">
    <property type="component" value="Unassembled WGS sequence"/>
</dbReference>
<evidence type="ECO:0000313" key="1">
    <source>
        <dbReference type="EMBL" id="CAH1990948.1"/>
    </source>
</evidence>